<proteinExistence type="predicted"/>
<dbReference type="InterPro" id="IPR029069">
    <property type="entry name" value="HotDog_dom_sf"/>
</dbReference>
<dbReference type="Gene3D" id="3.10.129.10">
    <property type="entry name" value="Hotdog Thioesterase"/>
    <property type="match status" value="1"/>
</dbReference>
<dbReference type="SUPFAM" id="SSF54637">
    <property type="entry name" value="Thioesterase/thiol ester dehydrase-isomerase"/>
    <property type="match status" value="1"/>
</dbReference>
<dbReference type="CDD" id="cd00586">
    <property type="entry name" value="4HBT"/>
    <property type="match status" value="1"/>
</dbReference>
<dbReference type="PANTHER" id="PTHR31793:SF24">
    <property type="entry name" value="LONG-CHAIN ACYL-COA THIOESTERASE FADM"/>
    <property type="match status" value="1"/>
</dbReference>
<keyword evidence="2" id="KW-1185">Reference proteome</keyword>
<accession>A0ABR8PIM0</accession>
<dbReference type="Pfam" id="PF13279">
    <property type="entry name" value="4HBT_2"/>
    <property type="match status" value="1"/>
</dbReference>
<evidence type="ECO:0000313" key="1">
    <source>
        <dbReference type="EMBL" id="MBD7908010.1"/>
    </source>
</evidence>
<dbReference type="InterPro" id="IPR050563">
    <property type="entry name" value="4-hydroxybenzoyl-CoA_TE"/>
</dbReference>
<sequence length="151" mass="17489">MKQSYIKDFEEWEAGFRYSVPIKVRFSETDMFGHLNNTVTFAYFEQARIDYLQELGLMNDWLDPSGERIPVVADLQCDYRKQVFFDETVNVYVKADSIGKSSVEIHYMAKNEKGEVVFTGRGAMVQISKKTGSGVAWTEEEKDLFRAKTRI</sequence>
<gene>
    <name evidence="1" type="ORF">H9659_06685</name>
</gene>
<comment type="caution">
    <text evidence="1">The sequence shown here is derived from an EMBL/GenBank/DDBJ whole genome shotgun (WGS) entry which is preliminary data.</text>
</comment>
<evidence type="ECO:0000313" key="2">
    <source>
        <dbReference type="Proteomes" id="UP000659496"/>
    </source>
</evidence>
<protein>
    <submittedName>
        <fullName evidence="1">Acyl-CoA thioesterase</fullName>
    </submittedName>
</protein>
<name>A0ABR8PIM0_9BACL</name>
<dbReference type="Proteomes" id="UP000659496">
    <property type="component" value="Unassembled WGS sequence"/>
</dbReference>
<dbReference type="EMBL" id="JACSQY010000003">
    <property type="protein sequence ID" value="MBD7908010.1"/>
    <property type="molecule type" value="Genomic_DNA"/>
</dbReference>
<reference evidence="1 2" key="1">
    <citation type="submission" date="2020-08" db="EMBL/GenBank/DDBJ databases">
        <title>A Genomic Blueprint of the Chicken Gut Microbiome.</title>
        <authorList>
            <person name="Gilroy R."/>
            <person name="Ravi A."/>
            <person name="Getino M."/>
            <person name="Pursley I."/>
            <person name="Horton D.L."/>
            <person name="Alikhan N.-F."/>
            <person name="Baker D."/>
            <person name="Gharbi K."/>
            <person name="Hall N."/>
            <person name="Watson M."/>
            <person name="Adriaenssens E.M."/>
            <person name="Foster-Nyarko E."/>
            <person name="Jarju S."/>
            <person name="Secka A."/>
            <person name="Antonio M."/>
            <person name="Oren A."/>
            <person name="Chaudhuri R."/>
            <person name="La Ragione R.M."/>
            <person name="Hildebrand F."/>
            <person name="Pallen M.J."/>
        </authorList>
    </citation>
    <scope>NUCLEOTIDE SEQUENCE [LARGE SCALE GENOMIC DNA]</scope>
    <source>
        <strain evidence="1 2">Sa3CUA8</strain>
    </source>
</reference>
<dbReference type="RefSeq" id="WP_191689147.1">
    <property type="nucleotide sequence ID" value="NZ_JACSQY010000003.1"/>
</dbReference>
<organism evidence="1 2">
    <name type="scientific">Sporosarcina gallistercoris</name>
    <dbReference type="NCBI Taxonomy" id="2762245"/>
    <lineage>
        <taxon>Bacteria</taxon>
        <taxon>Bacillati</taxon>
        <taxon>Bacillota</taxon>
        <taxon>Bacilli</taxon>
        <taxon>Bacillales</taxon>
        <taxon>Caryophanaceae</taxon>
        <taxon>Sporosarcina</taxon>
    </lineage>
</organism>
<dbReference type="PANTHER" id="PTHR31793">
    <property type="entry name" value="4-HYDROXYBENZOYL-COA THIOESTERASE FAMILY MEMBER"/>
    <property type="match status" value="1"/>
</dbReference>